<comment type="subunit">
    <text evidence="8">Homotetramer.</text>
</comment>
<dbReference type="NCBIfam" id="NF006613">
    <property type="entry name" value="PRK09177.1"/>
    <property type="match status" value="1"/>
</dbReference>
<dbReference type="EMBL" id="FMXQ01000007">
    <property type="protein sequence ID" value="SDB45456.1"/>
    <property type="molecule type" value="Genomic_DNA"/>
</dbReference>
<dbReference type="PANTHER" id="PTHR39563">
    <property type="entry name" value="XANTHINE PHOSPHORIBOSYLTRANSFERASE"/>
    <property type="match status" value="1"/>
</dbReference>
<evidence type="ECO:0000256" key="3">
    <source>
        <dbReference type="ARBA" id="ARBA00022679"/>
    </source>
</evidence>
<comment type="catalytic activity">
    <reaction evidence="8">
        <text>GMP + diphosphate = guanine + 5-phospho-alpha-D-ribose 1-diphosphate</text>
        <dbReference type="Rhea" id="RHEA:25424"/>
        <dbReference type="ChEBI" id="CHEBI:16235"/>
        <dbReference type="ChEBI" id="CHEBI:33019"/>
        <dbReference type="ChEBI" id="CHEBI:58017"/>
        <dbReference type="ChEBI" id="CHEBI:58115"/>
    </reaction>
</comment>
<dbReference type="InterPro" id="IPR000836">
    <property type="entry name" value="PRTase_dom"/>
</dbReference>
<dbReference type="GO" id="GO:0004422">
    <property type="term" value="F:hypoxanthine phosphoribosyltransferase activity"/>
    <property type="evidence" value="ECO:0007669"/>
    <property type="project" value="RHEA"/>
</dbReference>
<comment type="pathway">
    <text evidence="8">Purine metabolism; XMP biosynthesis via salvage pathway; XMP from xanthine: step 1/1.</text>
</comment>
<dbReference type="GO" id="GO:0000287">
    <property type="term" value="F:magnesium ion binding"/>
    <property type="evidence" value="ECO:0007669"/>
    <property type="project" value="UniProtKB-UniRule"/>
</dbReference>
<keyword evidence="7 8" id="KW-0472">Membrane</keyword>
<dbReference type="GO" id="GO:0052657">
    <property type="term" value="F:guanine phosphoribosyltransferase activity"/>
    <property type="evidence" value="ECO:0007669"/>
    <property type="project" value="RHEA"/>
</dbReference>
<feature type="domain" description="Phosphoribosyltransferase" evidence="9">
    <location>
        <begin position="13"/>
        <end position="159"/>
    </location>
</feature>
<dbReference type="UniPathway" id="UPA00602">
    <property type="reaction ID" value="UER00658"/>
</dbReference>
<comment type="cofactor">
    <cofactor evidence="8">
        <name>Mg(2+)</name>
        <dbReference type="ChEBI" id="CHEBI:18420"/>
    </cofactor>
</comment>
<dbReference type="Pfam" id="PF00156">
    <property type="entry name" value="Pribosyltran"/>
    <property type="match status" value="1"/>
</dbReference>
<comment type="catalytic activity">
    <reaction evidence="8">
        <text>XMP + diphosphate = xanthine + 5-phospho-alpha-D-ribose 1-diphosphate</text>
        <dbReference type="Rhea" id="RHEA:10800"/>
        <dbReference type="ChEBI" id="CHEBI:17712"/>
        <dbReference type="ChEBI" id="CHEBI:33019"/>
        <dbReference type="ChEBI" id="CHEBI:57464"/>
        <dbReference type="ChEBI" id="CHEBI:58017"/>
        <dbReference type="EC" id="2.4.2.22"/>
    </reaction>
</comment>
<dbReference type="GO" id="GO:0006166">
    <property type="term" value="P:purine ribonucleoside salvage"/>
    <property type="evidence" value="ECO:0007669"/>
    <property type="project" value="UniProtKB-KW"/>
</dbReference>
<dbReference type="OrthoDB" id="9789690at2"/>
<evidence type="ECO:0000256" key="1">
    <source>
        <dbReference type="ARBA" id="ARBA00022475"/>
    </source>
</evidence>
<accession>A0A1G6DK14</accession>
<dbReference type="Proteomes" id="UP000199071">
    <property type="component" value="Unassembled WGS sequence"/>
</dbReference>
<comment type="pathway">
    <text evidence="8">Purine metabolism; GMP biosynthesis via salvage pathway; GMP from guanine: step 1/1.</text>
</comment>
<feature type="binding site" evidence="8">
    <location>
        <position position="149"/>
    </location>
    <ligand>
        <name>guanine</name>
        <dbReference type="ChEBI" id="CHEBI:16235"/>
    </ligand>
</feature>
<evidence type="ECO:0000313" key="11">
    <source>
        <dbReference type="Proteomes" id="UP000199071"/>
    </source>
</evidence>
<keyword evidence="3 8" id="KW-0808">Transferase</keyword>
<evidence type="ECO:0000256" key="6">
    <source>
        <dbReference type="ARBA" id="ARBA00022842"/>
    </source>
</evidence>
<feature type="binding site" evidence="8">
    <location>
        <position position="106"/>
    </location>
    <ligand>
        <name>guanine</name>
        <dbReference type="ChEBI" id="CHEBI:16235"/>
    </ligand>
</feature>
<keyword evidence="1 8" id="KW-1003">Cell membrane</keyword>
<evidence type="ECO:0000313" key="10">
    <source>
        <dbReference type="EMBL" id="SDB45456.1"/>
    </source>
</evidence>
<evidence type="ECO:0000256" key="7">
    <source>
        <dbReference type="ARBA" id="ARBA00023136"/>
    </source>
</evidence>
<evidence type="ECO:0000256" key="4">
    <source>
        <dbReference type="ARBA" id="ARBA00022723"/>
    </source>
</evidence>
<dbReference type="GO" id="GO:0005886">
    <property type="term" value="C:plasma membrane"/>
    <property type="evidence" value="ECO:0007669"/>
    <property type="project" value="UniProtKB-SubCell"/>
</dbReference>
<comment type="subcellular location">
    <subcellularLocation>
        <location evidence="8">Cell membrane</location>
        <topology evidence="8">Peripheral membrane protein</topology>
    </subcellularLocation>
</comment>
<dbReference type="InterPro" id="IPR029057">
    <property type="entry name" value="PRTase-like"/>
</dbReference>
<dbReference type="EC" id="2.4.2.22" evidence="8"/>
<keyword evidence="4 8" id="KW-0479">Metal-binding</keyword>
<comment type="similarity">
    <text evidence="8">Belongs to the purine/pyrimidine phosphoribosyltransferase family. XGPT subfamily.</text>
</comment>
<name>A0A1G6DK14_9HYPH</name>
<dbReference type="AlphaFoldDB" id="A0A1G6DK14"/>
<protein>
    <recommendedName>
        <fullName evidence="8">Xanthine-guanine phosphoribosyltransferase</fullName>
        <shortName evidence="8">XGPRT</shortName>
        <ecNumber evidence="8">2.4.2.22</ecNumber>
    </recommendedName>
    <alternativeName>
        <fullName evidence="8">Xanthine phosphoribosyltransferase</fullName>
    </alternativeName>
</protein>
<comment type="caution">
    <text evidence="8">Lacks conserved residue(s) required for the propagation of feature annotation.</text>
</comment>
<dbReference type="Gene3D" id="3.40.50.2020">
    <property type="match status" value="1"/>
</dbReference>
<feature type="binding site" evidence="8">
    <location>
        <begin position="42"/>
        <end position="43"/>
    </location>
    <ligand>
        <name>5-phospho-alpha-D-ribose 1-diphosphate</name>
        <dbReference type="ChEBI" id="CHEBI:58017"/>
    </ligand>
</feature>
<dbReference type="GO" id="GO:0032265">
    <property type="term" value="P:XMP salvage"/>
    <property type="evidence" value="ECO:0007669"/>
    <property type="project" value="UniProtKB-UniRule"/>
</dbReference>
<dbReference type="InterPro" id="IPR023747">
    <property type="entry name" value="Xanthine_Guanine_PRibTrfase"/>
</dbReference>
<dbReference type="PANTHER" id="PTHR39563:SF1">
    <property type="entry name" value="XANTHINE-GUANINE PHOSPHORIBOSYLTRANSFERASE"/>
    <property type="match status" value="1"/>
</dbReference>
<comment type="function">
    <text evidence="8">Purine salvage pathway enzyme that catalyzes the transfer of the ribosyl-5-phosphate group from 5-phospho-alpha-D-ribose 1-diphosphate (PRPP) to the N9 position of the 6-oxopurines guanine and xanthine to form the corresponding ribonucleotides GMP (guanosine 5'-monophosphate) and XMP (xanthosine 5'-monophosphate), with the release of PPi. To a lesser extent, also acts on hypoxanthine.</text>
</comment>
<dbReference type="HAMAP" id="MF_01903">
    <property type="entry name" value="XGPRT"/>
    <property type="match status" value="1"/>
</dbReference>
<reference evidence="10 11" key="1">
    <citation type="submission" date="2016-10" db="EMBL/GenBank/DDBJ databases">
        <authorList>
            <person name="de Groot N.N."/>
        </authorList>
    </citation>
    <scope>NUCLEOTIDE SEQUENCE [LARGE SCALE GENOMIC DNA]</scope>
    <source>
        <strain evidence="10 11">ATCC 35022</strain>
    </source>
</reference>
<comment type="catalytic activity">
    <reaction evidence="8">
        <text>IMP + diphosphate = hypoxanthine + 5-phospho-alpha-D-ribose 1-diphosphate</text>
        <dbReference type="Rhea" id="RHEA:17973"/>
        <dbReference type="ChEBI" id="CHEBI:17368"/>
        <dbReference type="ChEBI" id="CHEBI:33019"/>
        <dbReference type="ChEBI" id="CHEBI:58017"/>
        <dbReference type="ChEBI" id="CHEBI:58053"/>
    </reaction>
</comment>
<feature type="binding site" evidence="8">
    <location>
        <position position="103"/>
    </location>
    <ligand>
        <name>Mg(2+)</name>
        <dbReference type="ChEBI" id="CHEBI:18420"/>
    </ligand>
</feature>
<keyword evidence="6 8" id="KW-0460">Magnesium</keyword>
<dbReference type="STRING" id="665467.SAMN02982931_03513"/>
<proteinExistence type="inferred from homology"/>
<dbReference type="RefSeq" id="WP_090878476.1">
    <property type="nucleotide sequence ID" value="NZ_FMXQ01000007.1"/>
</dbReference>
<feature type="binding site" evidence="8">
    <location>
        <begin position="148"/>
        <end position="149"/>
    </location>
    <ligand>
        <name>GMP</name>
        <dbReference type="ChEBI" id="CHEBI:58115"/>
    </ligand>
</feature>
<gene>
    <name evidence="8" type="primary">gpt</name>
    <name evidence="10" type="ORF">SAMN02982931_03513</name>
</gene>
<keyword evidence="5 8" id="KW-0660">Purine salvage</keyword>
<dbReference type="UniPathway" id="UPA00909">
    <property type="reaction ID" value="UER00887"/>
</dbReference>
<dbReference type="GO" id="GO:0000310">
    <property type="term" value="F:xanthine phosphoribosyltransferase activity"/>
    <property type="evidence" value="ECO:0007669"/>
    <property type="project" value="UniProtKB-UniRule"/>
</dbReference>
<feature type="binding site" evidence="8">
    <location>
        <begin position="106"/>
        <end position="110"/>
    </location>
    <ligand>
        <name>GMP</name>
        <dbReference type="ChEBI" id="CHEBI:58115"/>
    </ligand>
</feature>
<organism evidence="10 11">
    <name type="scientific">Bauldia litoralis</name>
    <dbReference type="NCBI Taxonomy" id="665467"/>
    <lineage>
        <taxon>Bacteria</taxon>
        <taxon>Pseudomonadati</taxon>
        <taxon>Pseudomonadota</taxon>
        <taxon>Alphaproteobacteria</taxon>
        <taxon>Hyphomicrobiales</taxon>
        <taxon>Kaistiaceae</taxon>
        <taxon>Bauldia</taxon>
    </lineage>
</organism>
<keyword evidence="11" id="KW-1185">Reference proteome</keyword>
<feature type="binding site" evidence="8">
    <location>
        <begin position="102"/>
        <end position="110"/>
    </location>
    <ligand>
        <name>5-phospho-alpha-D-ribose 1-diphosphate</name>
        <dbReference type="ChEBI" id="CHEBI:58017"/>
    </ligand>
</feature>
<evidence type="ECO:0000256" key="5">
    <source>
        <dbReference type="ARBA" id="ARBA00022726"/>
    </source>
</evidence>
<keyword evidence="2 8" id="KW-0328">Glycosyltransferase</keyword>
<dbReference type="CDD" id="cd06223">
    <property type="entry name" value="PRTases_typeI"/>
    <property type="match status" value="1"/>
</dbReference>
<dbReference type="SUPFAM" id="SSF53271">
    <property type="entry name" value="PRTase-like"/>
    <property type="match status" value="1"/>
</dbReference>
<evidence type="ECO:0000256" key="8">
    <source>
        <dbReference type="HAMAP-Rule" id="MF_01903"/>
    </source>
</evidence>
<evidence type="ECO:0000256" key="2">
    <source>
        <dbReference type="ARBA" id="ARBA00022676"/>
    </source>
</evidence>
<feature type="binding site" evidence="8">
    <location>
        <position position="149"/>
    </location>
    <ligand>
        <name>xanthine</name>
        <dbReference type="ChEBI" id="CHEBI:17712"/>
    </ligand>
</feature>
<feature type="binding site" evidence="8">
    <location>
        <position position="106"/>
    </location>
    <ligand>
        <name>xanthine</name>
        <dbReference type="ChEBI" id="CHEBI:17712"/>
    </ligand>
</feature>
<evidence type="ECO:0000259" key="9">
    <source>
        <dbReference type="Pfam" id="PF00156"/>
    </source>
</evidence>
<dbReference type="GO" id="GO:0032263">
    <property type="term" value="P:GMP salvage"/>
    <property type="evidence" value="ECO:0007669"/>
    <property type="project" value="UniProtKB-UniRule"/>
</dbReference>
<sequence>MADPRADKAFPVSWDQFHRDARALAWRLSDKGSWQAIVCVTRGGLVPAAVIARELGIRLIETVCVASYHDYKEQGGLEVLKPVGQSFIDLGGGDGAGILVVDDLVDTGATAKVVRAMVPKCHYATMYAKPAGQPLVDTFITEVSQDTWIYFPWDMGYSFQPPIAQGEK</sequence>